<feature type="domain" description="Core-binding (CB)" evidence="3">
    <location>
        <begin position="12"/>
        <end position="99"/>
    </location>
</feature>
<evidence type="ECO:0000256" key="2">
    <source>
        <dbReference type="ARBA" id="ARBA00023172"/>
    </source>
</evidence>
<dbReference type="GO" id="GO:0003677">
    <property type="term" value="F:DNA binding"/>
    <property type="evidence" value="ECO:0007669"/>
    <property type="project" value="UniProtKB-KW"/>
</dbReference>
<proteinExistence type="predicted"/>
<keyword evidence="1" id="KW-0238">DNA-binding</keyword>
<dbReference type="GO" id="GO:0006310">
    <property type="term" value="P:DNA recombination"/>
    <property type="evidence" value="ECO:0007669"/>
    <property type="project" value="UniProtKB-KW"/>
</dbReference>
<dbReference type="VEuPathDB" id="FungiDB:H257_16722"/>
<gene>
    <name evidence="4" type="ORF">B5M09_011082</name>
</gene>
<dbReference type="Gene3D" id="1.10.443.10">
    <property type="entry name" value="Intergrase catalytic core"/>
    <property type="match status" value="1"/>
</dbReference>
<keyword evidence="5" id="KW-1185">Reference proteome</keyword>
<dbReference type="InterPro" id="IPR011010">
    <property type="entry name" value="DNA_brk_join_enz"/>
</dbReference>
<accession>A0A425CS82</accession>
<dbReference type="Gene3D" id="1.10.150.130">
    <property type="match status" value="1"/>
</dbReference>
<dbReference type="GO" id="GO:0015074">
    <property type="term" value="P:DNA integration"/>
    <property type="evidence" value="ECO:0007669"/>
    <property type="project" value="InterPro"/>
</dbReference>
<evidence type="ECO:0000259" key="3">
    <source>
        <dbReference type="PROSITE" id="PS51900"/>
    </source>
</evidence>
<keyword evidence="2" id="KW-0233">DNA recombination</keyword>
<dbReference type="Proteomes" id="UP000284702">
    <property type="component" value="Unassembled WGS sequence"/>
</dbReference>
<dbReference type="InterPro" id="IPR010998">
    <property type="entry name" value="Integrase_recombinase_N"/>
</dbReference>
<comment type="caution">
    <text evidence="4">The sequence shown here is derived from an EMBL/GenBank/DDBJ whole genome shotgun (WGS) entry which is preliminary data.</text>
</comment>
<organism evidence="4 5">
    <name type="scientific">Aphanomyces astaci</name>
    <name type="common">Crayfish plague agent</name>
    <dbReference type="NCBI Taxonomy" id="112090"/>
    <lineage>
        <taxon>Eukaryota</taxon>
        <taxon>Sar</taxon>
        <taxon>Stramenopiles</taxon>
        <taxon>Oomycota</taxon>
        <taxon>Saprolegniomycetes</taxon>
        <taxon>Saprolegniales</taxon>
        <taxon>Verrucalvaceae</taxon>
        <taxon>Aphanomyces</taxon>
    </lineage>
</organism>
<evidence type="ECO:0000313" key="5">
    <source>
        <dbReference type="Proteomes" id="UP000284702"/>
    </source>
</evidence>
<dbReference type="SUPFAM" id="SSF56349">
    <property type="entry name" value="DNA breaking-rejoining enzymes"/>
    <property type="match status" value="1"/>
</dbReference>
<evidence type="ECO:0000313" key="4">
    <source>
        <dbReference type="EMBL" id="RQM19878.1"/>
    </source>
</evidence>
<dbReference type="EMBL" id="MZMZ02004132">
    <property type="protein sequence ID" value="RQM19878.1"/>
    <property type="molecule type" value="Genomic_DNA"/>
</dbReference>
<dbReference type="PROSITE" id="PS51900">
    <property type="entry name" value="CB"/>
    <property type="match status" value="1"/>
</dbReference>
<dbReference type="InterPro" id="IPR044068">
    <property type="entry name" value="CB"/>
</dbReference>
<evidence type="ECO:0000256" key="1">
    <source>
        <dbReference type="ARBA" id="ARBA00023125"/>
    </source>
</evidence>
<protein>
    <recommendedName>
        <fullName evidence="3">Core-binding (CB) domain-containing protein</fullName>
    </recommendedName>
</protein>
<dbReference type="VEuPathDB" id="FungiDB:H257_02844"/>
<name>A0A425CS82_APHAT</name>
<sequence length="486" mass="54061">MAPTTNLQRQETSLEDIIDSCLADSTTDRYESGLRQLVKWIHVTGATDLLKANGSIYLRFFQYHHFVQFIVWVYQNTPVKVGTISGYRAALRWYYKREDVPMPTEYESKLKTIFTGMQRLTATDAQSSSVKDSGKRRLGFSMYESLCSKSLAAVDSGFVHLFLVISWNLMARSKSTETIQLDHISFEEDAVGITYFKSKTDQAGTKRRDPRHVYANPSSPALCAFLAFGNYFACNPTLTSGALFPGARQRDRFGKALKTLVLSVFGDNAEGAVGTHSIRKGAATFVCSGSTSGPSVISVCLRCGWSLGNVVERYMHYEKAGDQFVGRVVAGLPLNSAGYAQLPPHFISIDDAIVASAVRCMFPGLSKSIAIFGVLKLSLASLLVWGGRLHKLPETFVFPSVDTATAWALWWLGKDNEVPYKTIDPDDLATKKQKRILTEWRYIMNNLWQFYVTENRTTEPTESTEEAIVEAFECAVHALDPVAICS</sequence>
<dbReference type="AlphaFoldDB" id="A0A425CS82"/>
<reference evidence="4" key="1">
    <citation type="submission" date="2018-07" db="EMBL/GenBank/DDBJ databases">
        <title>Annotation of Aphanomyces astaci genome assembly.</title>
        <authorList>
            <person name="Studholme D.J."/>
        </authorList>
    </citation>
    <scope>NUCLEOTIDE SEQUENCE [LARGE SCALE GENOMIC DNA]</scope>
    <source>
        <strain evidence="4">Pc</strain>
    </source>
</reference>
<dbReference type="InterPro" id="IPR013762">
    <property type="entry name" value="Integrase-like_cat_sf"/>
</dbReference>
<dbReference type="SUPFAM" id="SSF47823">
    <property type="entry name" value="lambda integrase-like, N-terminal domain"/>
    <property type="match status" value="1"/>
</dbReference>